<feature type="compositionally biased region" description="Polar residues" evidence="8">
    <location>
        <begin position="129"/>
        <end position="141"/>
    </location>
</feature>
<feature type="compositionally biased region" description="Polar residues" evidence="8">
    <location>
        <begin position="149"/>
        <end position="160"/>
    </location>
</feature>
<evidence type="ECO:0000256" key="7">
    <source>
        <dbReference type="SAM" id="Coils"/>
    </source>
</evidence>
<dbReference type="Proteomes" id="UP000053890">
    <property type="component" value="Unassembled WGS sequence"/>
</dbReference>
<feature type="region of interest" description="Disordered" evidence="8">
    <location>
        <begin position="1172"/>
        <end position="1255"/>
    </location>
</feature>
<dbReference type="SUPFAM" id="SSF54001">
    <property type="entry name" value="Cysteine proteinases"/>
    <property type="match status" value="1"/>
</dbReference>
<comment type="catalytic activity">
    <reaction evidence="1">
        <text>Thiol-dependent hydrolysis of ester, thioester, amide, peptide and isopeptide bonds formed by the C-terminal Gly of ubiquitin (a 76-residue protein attached to proteins as an intracellular targeting signal).</text>
        <dbReference type="EC" id="3.4.19.12"/>
    </reaction>
</comment>
<accession>A0A194SC15</accession>
<dbReference type="PROSITE" id="PS00973">
    <property type="entry name" value="USP_2"/>
    <property type="match status" value="1"/>
</dbReference>
<evidence type="ECO:0000313" key="10">
    <source>
        <dbReference type="EMBL" id="KPV77985.1"/>
    </source>
</evidence>
<feature type="region of interest" description="Disordered" evidence="8">
    <location>
        <begin position="1083"/>
        <end position="1140"/>
    </location>
</feature>
<dbReference type="InterPro" id="IPR001394">
    <property type="entry name" value="Peptidase_C19_UCH"/>
</dbReference>
<feature type="compositionally biased region" description="Low complexity" evidence="8">
    <location>
        <begin position="52"/>
        <end position="78"/>
    </location>
</feature>
<reference evidence="10 11" key="1">
    <citation type="journal article" date="2015" name="Front. Microbiol.">
        <title>Genome sequence of the plant growth promoting endophytic yeast Rhodotorula graminis WP1.</title>
        <authorList>
            <person name="Firrincieli A."/>
            <person name="Otillar R."/>
            <person name="Salamov A."/>
            <person name="Schmutz J."/>
            <person name="Khan Z."/>
            <person name="Redman R.S."/>
            <person name="Fleck N.D."/>
            <person name="Lindquist E."/>
            <person name="Grigoriev I.V."/>
            <person name="Doty S.L."/>
        </authorList>
    </citation>
    <scope>NUCLEOTIDE SEQUENCE [LARGE SCALE GENOMIC DNA]</scope>
    <source>
        <strain evidence="10 11">WP1</strain>
    </source>
</reference>
<dbReference type="Gene3D" id="3.90.70.10">
    <property type="entry name" value="Cysteine proteinases"/>
    <property type="match status" value="2"/>
</dbReference>
<evidence type="ECO:0000256" key="4">
    <source>
        <dbReference type="ARBA" id="ARBA00022786"/>
    </source>
</evidence>
<dbReference type="InterPro" id="IPR044635">
    <property type="entry name" value="UBP14-like"/>
</dbReference>
<feature type="coiled-coil region" evidence="7">
    <location>
        <begin position="1497"/>
        <end position="1538"/>
    </location>
</feature>
<gene>
    <name evidence="10" type="ORF">RHOBADRAFT_50509</name>
</gene>
<evidence type="ECO:0000256" key="2">
    <source>
        <dbReference type="ARBA" id="ARBA00012759"/>
    </source>
</evidence>
<proteinExistence type="predicted"/>
<dbReference type="PROSITE" id="PS50235">
    <property type="entry name" value="USP_3"/>
    <property type="match status" value="1"/>
</dbReference>
<keyword evidence="5" id="KW-0378">Hydrolase</keyword>
<feature type="compositionally biased region" description="Low complexity" evidence="8">
    <location>
        <begin position="20"/>
        <end position="36"/>
    </location>
</feature>
<dbReference type="EC" id="3.4.19.12" evidence="2"/>
<feature type="region of interest" description="Disordered" evidence="8">
    <location>
        <begin position="1"/>
        <end position="271"/>
    </location>
</feature>
<dbReference type="GO" id="GO:0061136">
    <property type="term" value="P:regulation of proteasomal protein catabolic process"/>
    <property type="evidence" value="ECO:0007669"/>
    <property type="project" value="TreeGrafter"/>
</dbReference>
<dbReference type="GO" id="GO:0043161">
    <property type="term" value="P:proteasome-mediated ubiquitin-dependent protein catabolic process"/>
    <property type="evidence" value="ECO:0007669"/>
    <property type="project" value="InterPro"/>
</dbReference>
<feature type="compositionally biased region" description="Low complexity" evidence="8">
    <location>
        <begin position="98"/>
        <end position="107"/>
    </location>
</feature>
<dbReference type="RefSeq" id="XP_018274034.1">
    <property type="nucleotide sequence ID" value="XM_018415354.1"/>
</dbReference>
<feature type="region of interest" description="Disordered" evidence="8">
    <location>
        <begin position="1463"/>
        <end position="1489"/>
    </location>
</feature>
<feature type="compositionally biased region" description="Pro residues" evidence="8">
    <location>
        <begin position="171"/>
        <end position="190"/>
    </location>
</feature>
<feature type="compositionally biased region" description="Gly residues" evidence="8">
    <location>
        <begin position="200"/>
        <end position="210"/>
    </location>
</feature>
<evidence type="ECO:0000256" key="8">
    <source>
        <dbReference type="SAM" id="MobiDB-lite"/>
    </source>
</evidence>
<feature type="compositionally biased region" description="Pro residues" evidence="8">
    <location>
        <begin position="1"/>
        <end position="19"/>
    </location>
</feature>
<name>A0A194SC15_RHOGW</name>
<keyword evidence="11" id="KW-1185">Reference proteome</keyword>
<evidence type="ECO:0000256" key="5">
    <source>
        <dbReference type="ARBA" id="ARBA00022801"/>
    </source>
</evidence>
<evidence type="ECO:0000313" key="11">
    <source>
        <dbReference type="Proteomes" id="UP000053890"/>
    </source>
</evidence>
<keyword evidence="4" id="KW-0833">Ubl conjugation pathway</keyword>
<feature type="compositionally biased region" description="Low complexity" evidence="8">
    <location>
        <begin position="248"/>
        <end position="258"/>
    </location>
</feature>
<dbReference type="STRING" id="578459.A0A194SC15"/>
<dbReference type="InterPro" id="IPR018200">
    <property type="entry name" value="USP_CS"/>
</dbReference>
<evidence type="ECO:0000256" key="6">
    <source>
        <dbReference type="ARBA" id="ARBA00022807"/>
    </source>
</evidence>
<dbReference type="Pfam" id="PF13446">
    <property type="entry name" value="RPT"/>
    <property type="match status" value="2"/>
</dbReference>
<dbReference type="PANTHER" id="PTHR43982:SF6">
    <property type="entry name" value="UBIQUITIN CARBOXYL-TERMINAL HYDROLASE 2-RELATED"/>
    <property type="match status" value="1"/>
</dbReference>
<feature type="compositionally biased region" description="Pro residues" evidence="8">
    <location>
        <begin position="1235"/>
        <end position="1246"/>
    </location>
</feature>
<dbReference type="PANTHER" id="PTHR43982">
    <property type="entry name" value="UBIQUITIN CARBOXYL-TERMINAL HYDROLASE"/>
    <property type="match status" value="1"/>
</dbReference>
<feature type="compositionally biased region" description="Basic and acidic residues" evidence="8">
    <location>
        <begin position="1172"/>
        <end position="1186"/>
    </location>
</feature>
<sequence length="1632" mass="175305">MDPPAGPPGPSPPPRPPKPSYAAASSSPASKQAAVPPRVPPKPANLQPSPVAPANFFNASPAQAASASTSSPSHGAPAPARPVKPRQPSYPQQPLVPDSAAAAASADDNNDLVSRTSPAGPSTLKKRTSGAQTSPTVTKTYGSGGRRSSAMQRDGSSGSGSRMPWAGKWDQPPPEAAAPAPGPPARPAPPSAWQTPARGPAGGDIGGPATWGGATWQQLATRVDADTDTDPGDVRIVDASPSPPLLPSPASRPQQLLLDGPGAPSGPDLPITFATWWTTPRVLAAPGEMGGGKAGVWGDEVWDFDVAATPAGEVVNGGLRYLAMGEWVSLAVEREEPDASAGASVADEPSSSSNGASEDTAMTVGDNDAAPATTSTADKPLPPVDLASSSSPPPELPPKPRRGFHTPTLADLEHARPHPNLYFCPRTFSWALFAPIRRPPPPISLDSSAAPILWHRVDECTPVMLERYFAERLVGEGGLAHPHPPVPPACPDSFSAQHDPRTEANGRTFAEACTAGRGLIEVHSASGEGRVAIGGTAFYPAVIPRALWERMMRERGDAPAVGKTADEARYEAARVFWRTINNLLFAGEKRPLPTQGKHMAKFMPFDATTNDIFVATLGFGYRDGHILIPHLDEADERGRENRMRLLRCWLEVGIWLEEFIKANSDKGIKPLGTRITIKPSKLAMAAAMGGDDLPRAPMTGAMSGVSFTRTTSAPTDKDALAGDYDQLGVTPNLSDHVVSRVYNQQVQLNPGRVAIMLEALIRIAKSRGSSALEEKVAIERSLDRFPASEVVTAYKELQLANPFHNYVGDDQISAAFDARNSAVEHPERRRVLFEAAHIVANFSQCEILKAMLESMGDEIAQVAAASGHVVHKPRMDLDAAYRALGLDPAVSVDEGNISIVYTIRLEDASSDTEKAKMREALEVIAADKKSNELYTLAQTGKRPDDSSAGWQAGPAADVNLPVGLTNIANTCYLNSLLQYFFTVREVRDAILAFHDTPTPPSQQGQLRVGGRLVSLAEVKRSKRFVALLQNLYQQLIHSSISAVTPETELAYLALVPSREEAEAATAPAATATLTEEPEPLVLADSDKPAEPSASTGVRSPSSSVLGKRKVGEEGAASPPSMSGMQLDSQQSPLSSPPLAGSGAAMAGLSLPTTAGAAEDADMADALAPAEVELRRSKRGKSEEERSGASSVTERQGESPIDGETEEPMSLDLPAAEGGPAQGPPPLPPRRTDAPSPEPQPELPMPPLVNGGPTDDKQKELERQVSSYMAFGRQNDVTECMDNVMFQVEVALLANAPGGQEHATASLLRRTFYGMMRQQLVFNDPSSVPDPVRTQDEPFSSLLVDVSPPPTWGGVPLARDIYDGLDAVFAPSPIELEGHAAERRVALVWPPPPVLQIQLQRVQYDREKQSVYKSNAHLQFYQEIGVARYVEVAEGDEAGRVRALKINELRRVLEKKRERLAQLTKATQSANTATALRSSASHLNRMTRREPDTRYRIHDSISTRVDEMKQLVAETEAEADAIDDEMSALKKRIGDVRREMELLYGDVEGEKDEMRYDLTAVFIHRGTALSGHYYIFQRDHRNPERWLRYNDSVVSEVSKDEVFKETTGDTNAYFLSYVRRDCSGAIESIKREP</sequence>
<organism evidence="10 11">
    <name type="scientific">Rhodotorula graminis (strain WP1)</name>
    <dbReference type="NCBI Taxonomy" id="578459"/>
    <lineage>
        <taxon>Eukaryota</taxon>
        <taxon>Fungi</taxon>
        <taxon>Dikarya</taxon>
        <taxon>Basidiomycota</taxon>
        <taxon>Pucciniomycotina</taxon>
        <taxon>Microbotryomycetes</taxon>
        <taxon>Sporidiobolales</taxon>
        <taxon>Sporidiobolaceae</taxon>
        <taxon>Rhodotorula</taxon>
    </lineage>
</organism>
<evidence type="ECO:0000256" key="1">
    <source>
        <dbReference type="ARBA" id="ARBA00000707"/>
    </source>
</evidence>
<dbReference type="PROSITE" id="PS00972">
    <property type="entry name" value="USP_1"/>
    <property type="match status" value="1"/>
</dbReference>
<protein>
    <recommendedName>
        <fullName evidence="2">ubiquitinyl hydrolase 1</fullName>
        <ecNumber evidence="2">3.4.19.12</ecNumber>
    </recommendedName>
</protein>
<dbReference type="OMA" id="QNDVTEC"/>
<dbReference type="Pfam" id="PF00443">
    <property type="entry name" value="UCH"/>
    <property type="match status" value="1"/>
</dbReference>
<keyword evidence="7" id="KW-0175">Coiled coil</keyword>
<dbReference type="InterPro" id="IPR025305">
    <property type="entry name" value="UCH_repeat_domain"/>
</dbReference>
<feature type="compositionally biased region" description="Low complexity" evidence="8">
    <location>
        <begin position="1131"/>
        <end position="1140"/>
    </location>
</feature>
<evidence type="ECO:0000259" key="9">
    <source>
        <dbReference type="PROSITE" id="PS50235"/>
    </source>
</evidence>
<keyword evidence="3" id="KW-0645">Protease</keyword>
<dbReference type="GO" id="GO:0070628">
    <property type="term" value="F:proteasome binding"/>
    <property type="evidence" value="ECO:0007669"/>
    <property type="project" value="TreeGrafter"/>
</dbReference>
<dbReference type="EMBL" id="KQ474073">
    <property type="protein sequence ID" value="KPV77985.1"/>
    <property type="molecule type" value="Genomic_DNA"/>
</dbReference>
<feature type="domain" description="USP" evidence="9">
    <location>
        <begin position="962"/>
        <end position="1619"/>
    </location>
</feature>
<feature type="compositionally biased region" description="Polar residues" evidence="8">
    <location>
        <begin position="1463"/>
        <end position="1483"/>
    </location>
</feature>
<evidence type="ECO:0000256" key="3">
    <source>
        <dbReference type="ARBA" id="ARBA00022670"/>
    </source>
</evidence>
<dbReference type="OrthoDB" id="2420415at2759"/>
<feature type="region of interest" description="Disordered" evidence="8">
    <location>
        <begin position="338"/>
        <end position="406"/>
    </location>
</feature>
<dbReference type="InterPro" id="IPR038765">
    <property type="entry name" value="Papain-like_cys_pep_sf"/>
</dbReference>
<dbReference type="GO" id="GO:0004843">
    <property type="term" value="F:cysteine-type deubiquitinase activity"/>
    <property type="evidence" value="ECO:0007669"/>
    <property type="project" value="UniProtKB-EC"/>
</dbReference>
<keyword evidence="6" id="KW-0788">Thiol protease</keyword>
<dbReference type="GeneID" id="28975802"/>
<feature type="compositionally biased region" description="Polar residues" evidence="8">
    <location>
        <begin position="1119"/>
        <end position="1130"/>
    </location>
</feature>
<dbReference type="InterPro" id="IPR028889">
    <property type="entry name" value="USP"/>
</dbReference>
<dbReference type="GO" id="GO:0016579">
    <property type="term" value="P:protein deubiquitination"/>
    <property type="evidence" value="ECO:0007669"/>
    <property type="project" value="InterPro"/>
</dbReference>
<feature type="compositionally biased region" description="Polar residues" evidence="8">
    <location>
        <begin position="1092"/>
        <end position="1104"/>
    </location>
</feature>